<dbReference type="RefSeq" id="WP_206868273.1">
    <property type="nucleotide sequence ID" value="NZ_BMBA01000001.1"/>
</dbReference>
<dbReference type="InterPro" id="IPR051476">
    <property type="entry name" value="Bac_ResReg_Asp_Phosphatase"/>
</dbReference>
<dbReference type="InterPro" id="IPR001387">
    <property type="entry name" value="Cro/C1-type_HTH"/>
</dbReference>
<organism evidence="8 9">
    <name type="scientific">Clostridium zeae</name>
    <dbReference type="NCBI Taxonomy" id="2759022"/>
    <lineage>
        <taxon>Bacteria</taxon>
        <taxon>Bacillati</taxon>
        <taxon>Bacillota</taxon>
        <taxon>Clostridia</taxon>
        <taxon>Eubacteriales</taxon>
        <taxon>Clostridiaceae</taxon>
        <taxon>Clostridium</taxon>
    </lineage>
</organism>
<gene>
    <name evidence="8" type="ORF">CSC2_08180</name>
</gene>
<comment type="similarity">
    <text evidence="5">Belongs to the Rap family.</text>
</comment>
<dbReference type="Pfam" id="PF13424">
    <property type="entry name" value="TPR_12"/>
    <property type="match status" value="1"/>
</dbReference>
<comment type="subcellular location">
    <subcellularLocation>
        <location evidence="1">Cytoplasm</location>
    </subcellularLocation>
</comment>
<proteinExistence type="inferred from homology"/>
<dbReference type="CDD" id="cd00093">
    <property type="entry name" value="HTH_XRE"/>
    <property type="match status" value="1"/>
</dbReference>
<protein>
    <submittedName>
        <fullName evidence="8">Transcriptional regulator</fullName>
    </submittedName>
</protein>
<keyword evidence="4 6" id="KW-0802">TPR repeat</keyword>
<feature type="repeat" description="TPR" evidence="6">
    <location>
        <begin position="116"/>
        <end position="149"/>
    </location>
</feature>
<dbReference type="SUPFAM" id="SSF48452">
    <property type="entry name" value="TPR-like"/>
    <property type="match status" value="2"/>
</dbReference>
<evidence type="ECO:0000259" key="7">
    <source>
        <dbReference type="PROSITE" id="PS50943"/>
    </source>
</evidence>
<keyword evidence="3" id="KW-0677">Repeat</keyword>
<evidence type="ECO:0000313" key="8">
    <source>
        <dbReference type="EMBL" id="GFZ30292.1"/>
    </source>
</evidence>
<accession>A0ABQ1E695</accession>
<dbReference type="InterPro" id="IPR019734">
    <property type="entry name" value="TPR_rpt"/>
</dbReference>
<dbReference type="PROSITE" id="PS50943">
    <property type="entry name" value="HTH_CROC1"/>
    <property type="match status" value="1"/>
</dbReference>
<sequence length="423" mass="49633">MEFHSPSEKIKLMRKKFRVNQAELEGINMTRAFISMMESGRRNVSKASSKLLAEKFNKIANRISVNLNLDDEYFSRTPKEDAIHYCNEELKNDPNHDKLEELIEISEDFELDDLQAEMYKLQGEKYYNKEDFKEAFSYFRKALGKYKELRDRKSQVRIYQLLGICKSRREEHEDAIYYFKEAIAYAREEKNKRVFYKGKYNLAVSYMLTQQYDKSLETLDQIIFDKADEIDFDILVNVKTLKGYELAYLDRVEEAIDEDLSLIDILRDKDDENLSMVYNNIADAYYKIGDYEKSLKFVDKAKKVKVSKPMLSQILNTKGKVLFKTGFYQESILVLGLAIDLAEEYKRFDYLLESCKDLISVYESANDYKSIQDLMNRLLEILDTNDVKSGKAYAVLKLAEVSAKMDSSSETVRYLNKLEILLQ</sequence>
<dbReference type="Gene3D" id="1.25.40.10">
    <property type="entry name" value="Tetratricopeptide repeat domain"/>
    <property type="match status" value="2"/>
</dbReference>
<comment type="caution">
    <text evidence="8">The sequence shown here is derived from an EMBL/GenBank/DDBJ whole genome shotgun (WGS) entry which is preliminary data.</text>
</comment>
<reference evidence="8 9" key="1">
    <citation type="journal article" date="2021" name="Int. J. Syst. Evol. Microbiol.">
        <title>Clostridium zeae sp. nov., isolated from corn silage.</title>
        <authorList>
            <person name="Kobayashi H."/>
            <person name="Tanizawa Y."/>
            <person name="Yagura M."/>
            <person name="Sakamoto M."/>
            <person name="Ohkuma M."/>
            <person name="Tohno M."/>
        </authorList>
    </citation>
    <scope>NUCLEOTIDE SEQUENCE [LARGE SCALE GENOMIC DNA]</scope>
    <source>
        <strain evidence="8 9">CSC2</strain>
    </source>
</reference>
<keyword evidence="2" id="KW-0963">Cytoplasm</keyword>
<feature type="repeat" description="TPR" evidence="6">
    <location>
        <begin position="275"/>
        <end position="308"/>
    </location>
</feature>
<dbReference type="InterPro" id="IPR011990">
    <property type="entry name" value="TPR-like_helical_dom_sf"/>
</dbReference>
<dbReference type="SMART" id="SM00028">
    <property type="entry name" value="TPR"/>
    <property type="match status" value="5"/>
</dbReference>
<evidence type="ECO:0000256" key="1">
    <source>
        <dbReference type="ARBA" id="ARBA00004496"/>
    </source>
</evidence>
<dbReference type="PANTHER" id="PTHR46630:SF1">
    <property type="entry name" value="TETRATRICOPEPTIDE REPEAT PROTEIN 29"/>
    <property type="match status" value="1"/>
</dbReference>
<dbReference type="Pfam" id="PF13181">
    <property type="entry name" value="TPR_8"/>
    <property type="match status" value="1"/>
</dbReference>
<dbReference type="EMBL" id="BMBA01000001">
    <property type="protein sequence ID" value="GFZ30292.1"/>
    <property type="molecule type" value="Genomic_DNA"/>
</dbReference>
<evidence type="ECO:0000256" key="3">
    <source>
        <dbReference type="ARBA" id="ARBA00022737"/>
    </source>
</evidence>
<keyword evidence="9" id="KW-1185">Reference proteome</keyword>
<dbReference type="PANTHER" id="PTHR46630">
    <property type="entry name" value="TETRATRICOPEPTIDE REPEAT PROTEIN 29"/>
    <property type="match status" value="1"/>
</dbReference>
<evidence type="ECO:0000256" key="4">
    <source>
        <dbReference type="ARBA" id="ARBA00022803"/>
    </source>
</evidence>
<feature type="domain" description="HTH cro/C1-type" evidence="7">
    <location>
        <begin position="10"/>
        <end position="63"/>
    </location>
</feature>
<evidence type="ECO:0000256" key="6">
    <source>
        <dbReference type="PROSITE-ProRule" id="PRU00339"/>
    </source>
</evidence>
<evidence type="ECO:0000256" key="2">
    <source>
        <dbReference type="ARBA" id="ARBA00022490"/>
    </source>
</evidence>
<feature type="repeat" description="TPR" evidence="6">
    <location>
        <begin position="156"/>
        <end position="189"/>
    </location>
</feature>
<evidence type="ECO:0000256" key="5">
    <source>
        <dbReference type="ARBA" id="ARBA00038253"/>
    </source>
</evidence>
<dbReference type="Proteomes" id="UP000663802">
    <property type="component" value="Unassembled WGS sequence"/>
</dbReference>
<evidence type="ECO:0000313" key="9">
    <source>
        <dbReference type="Proteomes" id="UP000663802"/>
    </source>
</evidence>
<dbReference type="PROSITE" id="PS50005">
    <property type="entry name" value="TPR"/>
    <property type="match status" value="3"/>
</dbReference>
<name>A0ABQ1E695_9CLOT</name>